<dbReference type="AlphaFoldDB" id="A0A9P4R0P7"/>
<evidence type="ECO:0000313" key="2">
    <source>
        <dbReference type="Proteomes" id="UP000799444"/>
    </source>
</evidence>
<reference evidence="1" key="1">
    <citation type="journal article" date="2020" name="Stud. Mycol.">
        <title>101 Dothideomycetes genomes: a test case for predicting lifestyles and emergence of pathogens.</title>
        <authorList>
            <person name="Haridas S."/>
            <person name="Albert R."/>
            <person name="Binder M."/>
            <person name="Bloem J."/>
            <person name="Labutti K."/>
            <person name="Salamov A."/>
            <person name="Andreopoulos B."/>
            <person name="Baker S."/>
            <person name="Barry K."/>
            <person name="Bills G."/>
            <person name="Bluhm B."/>
            <person name="Cannon C."/>
            <person name="Castanera R."/>
            <person name="Culley D."/>
            <person name="Daum C."/>
            <person name="Ezra D."/>
            <person name="Gonzalez J."/>
            <person name="Henrissat B."/>
            <person name="Kuo A."/>
            <person name="Liang C."/>
            <person name="Lipzen A."/>
            <person name="Lutzoni F."/>
            <person name="Magnuson J."/>
            <person name="Mondo S."/>
            <person name="Nolan M."/>
            <person name="Ohm R."/>
            <person name="Pangilinan J."/>
            <person name="Park H.-J."/>
            <person name="Ramirez L."/>
            <person name="Alfaro M."/>
            <person name="Sun H."/>
            <person name="Tritt A."/>
            <person name="Yoshinaga Y."/>
            <person name="Zwiers L.-H."/>
            <person name="Turgeon B."/>
            <person name="Goodwin S."/>
            <person name="Spatafora J."/>
            <person name="Crous P."/>
            <person name="Grigoriev I."/>
        </authorList>
    </citation>
    <scope>NUCLEOTIDE SEQUENCE</scope>
    <source>
        <strain evidence="1">CBS 125425</strain>
    </source>
</reference>
<comment type="caution">
    <text evidence="1">The sequence shown here is derived from an EMBL/GenBank/DDBJ whole genome shotgun (WGS) entry which is preliminary data.</text>
</comment>
<name>A0A9P4R0P7_9PLEO</name>
<sequence>MGLRLTVSAFSPATPLVDCLGGAGVNCRKSGVAKAQRQRRQSDEPLKLYRYDKSCKLKEGRDMCLAPRDGATSSIWCVEVESSLTKQQTMIWWDVFVRTRGQ</sequence>
<keyword evidence="2" id="KW-1185">Reference proteome</keyword>
<gene>
    <name evidence="1" type="ORF">EJ04DRAFT_231183</name>
</gene>
<dbReference type="EMBL" id="ML996145">
    <property type="protein sequence ID" value="KAF2734663.1"/>
    <property type="molecule type" value="Genomic_DNA"/>
</dbReference>
<evidence type="ECO:0000313" key="1">
    <source>
        <dbReference type="EMBL" id="KAF2734663.1"/>
    </source>
</evidence>
<dbReference type="Proteomes" id="UP000799444">
    <property type="component" value="Unassembled WGS sequence"/>
</dbReference>
<protein>
    <submittedName>
        <fullName evidence="1">Uncharacterized protein</fullName>
    </submittedName>
</protein>
<accession>A0A9P4R0P7</accession>
<organism evidence="1 2">
    <name type="scientific">Polyplosphaeria fusca</name>
    <dbReference type="NCBI Taxonomy" id="682080"/>
    <lineage>
        <taxon>Eukaryota</taxon>
        <taxon>Fungi</taxon>
        <taxon>Dikarya</taxon>
        <taxon>Ascomycota</taxon>
        <taxon>Pezizomycotina</taxon>
        <taxon>Dothideomycetes</taxon>
        <taxon>Pleosporomycetidae</taxon>
        <taxon>Pleosporales</taxon>
        <taxon>Tetraplosphaeriaceae</taxon>
        <taxon>Polyplosphaeria</taxon>
    </lineage>
</organism>
<proteinExistence type="predicted"/>